<evidence type="ECO:0000256" key="8">
    <source>
        <dbReference type="ARBA" id="ARBA00023186"/>
    </source>
</evidence>
<evidence type="ECO:0000256" key="3">
    <source>
        <dbReference type="ARBA" id="ARBA00022617"/>
    </source>
</evidence>
<dbReference type="SUPFAM" id="SSF102114">
    <property type="entry name" value="Radical SAM enzymes"/>
    <property type="match status" value="1"/>
</dbReference>
<dbReference type="InterPro" id="IPR013785">
    <property type="entry name" value="Aldolase_TIM"/>
</dbReference>
<evidence type="ECO:0000256" key="9">
    <source>
        <dbReference type="RuleBase" id="RU364116"/>
    </source>
</evidence>
<dbReference type="AlphaFoldDB" id="A0A4R7KB53"/>
<comment type="caution">
    <text evidence="11">The sequence shown here is derived from an EMBL/GenBank/DDBJ whole genome shotgun (WGS) entry which is preliminary data.</text>
</comment>
<dbReference type="InterPro" id="IPR010723">
    <property type="entry name" value="HemN_C"/>
</dbReference>
<keyword evidence="9" id="KW-0004">4Fe-4S</keyword>
<comment type="subcellular location">
    <subcellularLocation>
        <location evidence="9">Cytoplasm</location>
    </subcellularLocation>
</comment>
<dbReference type="InterPro" id="IPR004559">
    <property type="entry name" value="HemW-like"/>
</dbReference>
<dbReference type="InterPro" id="IPR006638">
    <property type="entry name" value="Elp3/MiaA/NifB-like_rSAM"/>
</dbReference>
<sequence length="369" mass="42633">MIRSLYVHIPFCVKKCLYCDFNSYSMSSGIQDEYVEYLIKEINSLGIDRFQTIFVGGGTPTILSLESMEKLLKELSKFSPMEFTLEANPGTLDDDKLKLMNSYGVNRLSIGLQAWQDRLLKKLGRIHTLDGFLNSYNMARRHGFNNINIDIMFDIPDQSFEDWIETVEKVKGLKPEHISAYSLIIEEETPFYDMNEKGLLNLVDEENERNMYWFVVESLEAFGLMQYEISNFSIPGYECRHNITYWLNEEYIGVGAGAHSYVSGVRYSNKKGVKSYIEGIKTGNAKENITFISTDDEMSEFMFLGLRMINGISKERFNQRFGVDIYKVYSREIEELKELGLISEKDGFIKLTKKGIDLSNQVFVKFLRG</sequence>
<dbReference type="GO" id="GO:0051539">
    <property type="term" value="F:4 iron, 4 sulfur cluster binding"/>
    <property type="evidence" value="ECO:0007669"/>
    <property type="project" value="UniProtKB-UniRule"/>
</dbReference>
<dbReference type="NCBIfam" id="TIGR00539">
    <property type="entry name" value="hemN_rel"/>
    <property type="match status" value="1"/>
</dbReference>
<feature type="domain" description="Radical SAM core" evidence="10">
    <location>
        <begin position="1"/>
        <end position="228"/>
    </location>
</feature>
<comment type="function">
    <text evidence="9">Probably acts as a heme chaperone, transferring heme to an unknown acceptor. Binds one molecule of heme per monomer, possibly covalently. Binds 1 [4Fe-4S] cluster. The cluster is coordinated with 3 cysteines and an exchangeable S-adenosyl-L-methionine.</text>
</comment>
<accession>A0A4R7KB53</accession>
<evidence type="ECO:0000256" key="6">
    <source>
        <dbReference type="ARBA" id="ARBA00023004"/>
    </source>
</evidence>
<evidence type="ECO:0000256" key="4">
    <source>
        <dbReference type="ARBA" id="ARBA00022691"/>
    </source>
</evidence>
<protein>
    <recommendedName>
        <fullName evidence="2 9">Heme chaperone HemW</fullName>
    </recommendedName>
</protein>
<evidence type="ECO:0000313" key="12">
    <source>
        <dbReference type="Proteomes" id="UP000295325"/>
    </source>
</evidence>
<keyword evidence="9" id="KW-0963">Cytoplasm</keyword>
<evidence type="ECO:0000313" key="11">
    <source>
        <dbReference type="EMBL" id="TDT51110.1"/>
    </source>
</evidence>
<dbReference type="EMBL" id="SOAZ01000021">
    <property type="protein sequence ID" value="TDT51110.1"/>
    <property type="molecule type" value="Genomic_DNA"/>
</dbReference>
<keyword evidence="8 9" id="KW-0143">Chaperone</keyword>
<dbReference type="Pfam" id="PF06969">
    <property type="entry name" value="HemN_C"/>
    <property type="match status" value="1"/>
</dbReference>
<dbReference type="SFLD" id="SFLDF00288">
    <property type="entry name" value="HemN-like__clustered_with_nucl"/>
    <property type="match status" value="1"/>
</dbReference>
<reference evidence="11 12" key="1">
    <citation type="submission" date="2019-03" db="EMBL/GenBank/DDBJ databases">
        <title>Genomic Encyclopedia of Type Strains, Phase IV (KMG-IV): sequencing the most valuable type-strain genomes for metagenomic binning, comparative biology and taxonomic classification.</title>
        <authorList>
            <person name="Goeker M."/>
        </authorList>
    </citation>
    <scope>NUCLEOTIDE SEQUENCE [LARGE SCALE GENOMIC DNA]</scope>
    <source>
        <strain evidence="11 12">DSM 24455</strain>
    </source>
</reference>
<evidence type="ECO:0000259" key="10">
    <source>
        <dbReference type="PROSITE" id="PS51918"/>
    </source>
</evidence>
<proteinExistence type="inferred from homology"/>
<evidence type="ECO:0000256" key="5">
    <source>
        <dbReference type="ARBA" id="ARBA00022723"/>
    </source>
</evidence>
<evidence type="ECO:0000256" key="2">
    <source>
        <dbReference type="ARBA" id="ARBA00017228"/>
    </source>
</evidence>
<dbReference type="GO" id="GO:0005737">
    <property type="term" value="C:cytoplasm"/>
    <property type="evidence" value="ECO:0007669"/>
    <property type="project" value="UniProtKB-SubCell"/>
</dbReference>
<dbReference type="GO" id="GO:0046872">
    <property type="term" value="F:metal ion binding"/>
    <property type="evidence" value="ECO:0007669"/>
    <property type="project" value="UniProtKB-UniRule"/>
</dbReference>
<dbReference type="SFLD" id="SFLDG01082">
    <property type="entry name" value="B12-binding_domain_containing"/>
    <property type="match status" value="1"/>
</dbReference>
<keyword evidence="5 9" id="KW-0479">Metal-binding</keyword>
<dbReference type="PANTHER" id="PTHR13932:SF5">
    <property type="entry name" value="RADICAL S-ADENOSYL METHIONINE DOMAIN-CONTAINING PROTEIN 1, MITOCHONDRIAL"/>
    <property type="match status" value="1"/>
</dbReference>
<dbReference type="InterPro" id="IPR034505">
    <property type="entry name" value="Coproporphyrinogen-III_oxidase"/>
</dbReference>
<comment type="similarity">
    <text evidence="1">Belongs to the anaerobic coproporphyrinogen-III oxidase family. HemW subfamily.</text>
</comment>
<keyword evidence="12" id="KW-1185">Reference proteome</keyword>
<dbReference type="Pfam" id="PF04055">
    <property type="entry name" value="Radical_SAM"/>
    <property type="match status" value="1"/>
</dbReference>
<dbReference type="SFLD" id="SFLDF00562">
    <property type="entry name" value="HemN-like__clustered_with_heat"/>
    <property type="match status" value="1"/>
</dbReference>
<dbReference type="PANTHER" id="PTHR13932">
    <property type="entry name" value="COPROPORPHYRINIGEN III OXIDASE"/>
    <property type="match status" value="1"/>
</dbReference>
<dbReference type="Proteomes" id="UP000295325">
    <property type="component" value="Unassembled WGS sequence"/>
</dbReference>
<keyword evidence="4 9" id="KW-0949">S-adenosyl-L-methionine</keyword>
<dbReference type="RefSeq" id="WP_133628839.1">
    <property type="nucleotide sequence ID" value="NZ_SOAZ01000021.1"/>
</dbReference>
<dbReference type="Gene3D" id="3.20.20.70">
    <property type="entry name" value="Aldolase class I"/>
    <property type="match status" value="1"/>
</dbReference>
<dbReference type="InterPro" id="IPR058240">
    <property type="entry name" value="rSAM_sf"/>
</dbReference>
<name>A0A4R7KB53_9CLOT</name>
<keyword evidence="6 9" id="KW-0408">Iron</keyword>
<dbReference type="GO" id="GO:0006779">
    <property type="term" value="P:porphyrin-containing compound biosynthetic process"/>
    <property type="evidence" value="ECO:0007669"/>
    <property type="project" value="InterPro"/>
</dbReference>
<dbReference type="InterPro" id="IPR007197">
    <property type="entry name" value="rSAM"/>
</dbReference>
<gene>
    <name evidence="11" type="ORF">EDD71_12136</name>
</gene>
<keyword evidence="7 9" id="KW-0411">Iron-sulfur</keyword>
<organism evidence="11 12">
    <name type="scientific">Fonticella tunisiensis</name>
    <dbReference type="NCBI Taxonomy" id="1096341"/>
    <lineage>
        <taxon>Bacteria</taxon>
        <taxon>Bacillati</taxon>
        <taxon>Bacillota</taxon>
        <taxon>Clostridia</taxon>
        <taxon>Eubacteriales</taxon>
        <taxon>Clostridiaceae</taxon>
        <taxon>Fonticella</taxon>
    </lineage>
</organism>
<dbReference type="SFLD" id="SFLDS00029">
    <property type="entry name" value="Radical_SAM"/>
    <property type="match status" value="1"/>
</dbReference>
<evidence type="ECO:0000256" key="7">
    <source>
        <dbReference type="ARBA" id="ARBA00023014"/>
    </source>
</evidence>
<dbReference type="OrthoDB" id="9808022at2"/>
<dbReference type="GO" id="GO:0004109">
    <property type="term" value="F:coproporphyrinogen oxidase activity"/>
    <property type="evidence" value="ECO:0007669"/>
    <property type="project" value="InterPro"/>
</dbReference>
<dbReference type="PROSITE" id="PS51918">
    <property type="entry name" value="RADICAL_SAM"/>
    <property type="match status" value="1"/>
</dbReference>
<dbReference type="SFLD" id="SFLDG01065">
    <property type="entry name" value="anaerobic_coproporphyrinogen-I"/>
    <property type="match status" value="1"/>
</dbReference>
<evidence type="ECO:0000256" key="1">
    <source>
        <dbReference type="ARBA" id="ARBA00006100"/>
    </source>
</evidence>
<dbReference type="SMART" id="SM00729">
    <property type="entry name" value="Elp3"/>
    <property type="match status" value="1"/>
</dbReference>
<keyword evidence="3 9" id="KW-0349">Heme</keyword>